<evidence type="ECO:0000313" key="3">
    <source>
        <dbReference type="Proteomes" id="UP001500635"/>
    </source>
</evidence>
<protein>
    <submittedName>
        <fullName evidence="2">Uncharacterized protein</fullName>
    </submittedName>
</protein>
<dbReference type="RefSeq" id="WP_345001988.1">
    <property type="nucleotide sequence ID" value="NZ_BAABFR010000216.1"/>
</dbReference>
<evidence type="ECO:0000256" key="1">
    <source>
        <dbReference type="SAM" id="MobiDB-lite"/>
    </source>
</evidence>
<reference evidence="3" key="1">
    <citation type="journal article" date="2019" name="Int. J. Syst. Evol. Microbiol.">
        <title>The Global Catalogue of Microorganisms (GCM) 10K type strain sequencing project: providing services to taxonomists for standard genome sequencing and annotation.</title>
        <authorList>
            <consortium name="The Broad Institute Genomics Platform"/>
            <consortium name="The Broad Institute Genome Sequencing Center for Infectious Disease"/>
            <person name="Wu L."/>
            <person name="Ma J."/>
        </authorList>
    </citation>
    <scope>NUCLEOTIDE SEQUENCE [LARGE SCALE GENOMIC DNA]</scope>
    <source>
        <strain evidence="3">JCM 17688</strain>
    </source>
</reference>
<evidence type="ECO:0000313" key="2">
    <source>
        <dbReference type="EMBL" id="GAA4408393.1"/>
    </source>
</evidence>
<sequence length="72" mass="7631">MSAAVTYSLRRLRAATGAELPPALWLDPIHADRGEQVCSGTDPVDHTGAEAVAESTAGPEPRWRCSPVRTCA</sequence>
<proteinExistence type="predicted"/>
<feature type="region of interest" description="Disordered" evidence="1">
    <location>
        <begin position="51"/>
        <end position="72"/>
    </location>
</feature>
<dbReference type="Proteomes" id="UP001500635">
    <property type="component" value="Unassembled WGS sequence"/>
</dbReference>
<dbReference type="EMBL" id="BAABFR010000216">
    <property type="protein sequence ID" value="GAA4408393.1"/>
    <property type="molecule type" value="Genomic_DNA"/>
</dbReference>
<name>A0ABP8KK24_9ACTN</name>
<accession>A0ABP8KK24</accession>
<gene>
    <name evidence="2" type="ORF">GCM10023147_52360</name>
</gene>
<organism evidence="2 3">
    <name type="scientific">Tsukamurella soli</name>
    <dbReference type="NCBI Taxonomy" id="644556"/>
    <lineage>
        <taxon>Bacteria</taxon>
        <taxon>Bacillati</taxon>
        <taxon>Actinomycetota</taxon>
        <taxon>Actinomycetes</taxon>
        <taxon>Mycobacteriales</taxon>
        <taxon>Tsukamurellaceae</taxon>
        <taxon>Tsukamurella</taxon>
    </lineage>
</organism>
<keyword evidence="3" id="KW-1185">Reference proteome</keyword>
<comment type="caution">
    <text evidence="2">The sequence shown here is derived from an EMBL/GenBank/DDBJ whole genome shotgun (WGS) entry which is preliminary data.</text>
</comment>